<dbReference type="InterPro" id="IPR024478">
    <property type="entry name" value="HlyB_4HB_MCP"/>
</dbReference>
<evidence type="ECO:0000259" key="8">
    <source>
        <dbReference type="PROSITE" id="PS50113"/>
    </source>
</evidence>
<feature type="domain" description="PAC" evidence="8">
    <location>
        <begin position="555"/>
        <end position="607"/>
    </location>
</feature>
<evidence type="ECO:0000313" key="10">
    <source>
        <dbReference type="Proteomes" id="UP000671852"/>
    </source>
</evidence>
<reference evidence="9" key="1">
    <citation type="submission" date="2019-11" db="EMBL/GenBank/DDBJ databases">
        <authorList>
            <person name="Kojima H."/>
        </authorList>
    </citation>
    <scope>NUCLEOTIDE SEQUENCE</scope>
    <source>
        <strain evidence="9">H1576</strain>
    </source>
</reference>
<dbReference type="InterPro" id="IPR005467">
    <property type="entry name" value="His_kinase_dom"/>
</dbReference>
<dbReference type="Proteomes" id="UP000671852">
    <property type="component" value="Chromosome"/>
</dbReference>
<dbReference type="InterPro" id="IPR004358">
    <property type="entry name" value="Sig_transdc_His_kin-like_C"/>
</dbReference>
<evidence type="ECO:0000259" key="7">
    <source>
        <dbReference type="PROSITE" id="PS50112"/>
    </source>
</evidence>
<sequence>MKNTLQRKKEIRLLILALITLALLATASKLFSSYHVDVMHTLTMNIHKHPLKVSRTALRLKLGLYKIDKDMKMIISSESKIEQKRLIEEIYIDEKQIYNNLRIIKENLFEKEGLALQEETKTLFNQLVEMHRNIISLVQKGELSEATFLIESQVLKHMSMLKGNASNLYNYTQEASQSIKKESHQWFEKLETANTLLSIFLLIFYILITYYIIKRISKYIDNIDHLKELYDNTINSVENLIFVKDTEFIYIACNEAFEKFVGRPKEEIVGKNDYDLFSKELADQFRQHDEIMINLRESKTNFEWVSYPDGKKVYLLTVKSPLLSSDGTLIGLVGNSVDITEQKSTEDALVLSKKRYEVAEMIGKVGSWEYKIDTKEFWGSAESHRMYGLKSDSILFSEQSVEACIPEREYVHQALIDLIEKGSEYKLEFRINPADGSSSKIITSIAEVEFNTEGTAQRVIGFIQDVTHQREAQKMLRESEVLFRSIFNQTFQFAGVLTLEGRVLSVNPTSLEFIGVKEIDVIGKLFWETPWWQHSQELQIWLQESISKAAQGEIIKKEVTHYSKTRRLHYFDFSLKPVLDENGKSQYLIPQSRDITEEIDIKQSLQNSHAALEKKSQELYTIIQEAPNPIMLHNEAGEVLMVNKVWENLTGYSHSEINTIEKWTQKAYREKMSDIKKYIDNLYSIKHRVDEGEYSIFTKDGNSIIWQFSSAPLGVMDDKRTVISSAMDITELKNKDKMLMSQSRFAAMGEMIGMIAHQWRQPIAGISMDANNILVDIALDNFKNDDAEKYANDILELSQHLSKTIDDFRNFFKPDKVTSDVSIQEVMSETFRIVKESLKNNNIEFKIISESTSEVNVYPRELMQVFVNIINNAKDALVENNIKDGYIEVKIYDDETYVNIDICDNGNGIDMKILSKIFDPYFTTKDEKNGTGLGLYMSKMIIEDHLEGMIDAHNKEEGACFRVRLLKNK</sequence>
<dbReference type="PROSITE" id="PS50109">
    <property type="entry name" value="HIS_KIN"/>
    <property type="match status" value="1"/>
</dbReference>
<dbReference type="SMART" id="SM00091">
    <property type="entry name" value="PAS"/>
    <property type="match status" value="3"/>
</dbReference>
<feature type="domain" description="PAS" evidence="7">
    <location>
        <begin position="226"/>
        <end position="296"/>
    </location>
</feature>
<dbReference type="InterPro" id="IPR003661">
    <property type="entry name" value="HisK_dim/P_dom"/>
</dbReference>
<dbReference type="InterPro" id="IPR000014">
    <property type="entry name" value="PAS"/>
</dbReference>
<dbReference type="PRINTS" id="PR00344">
    <property type="entry name" value="BCTRLSENSOR"/>
</dbReference>
<dbReference type="SUPFAM" id="SSF55785">
    <property type="entry name" value="PYP-like sensor domain (PAS domain)"/>
    <property type="match status" value="4"/>
</dbReference>
<dbReference type="SMART" id="SM00086">
    <property type="entry name" value="PAC"/>
    <property type="match status" value="4"/>
</dbReference>
<reference evidence="9" key="2">
    <citation type="submission" date="2021-04" db="EMBL/GenBank/DDBJ databases">
        <title>Isolation and characterization of a novel species of the genus Sulfurimonas.</title>
        <authorList>
            <person name="Fukui M."/>
        </authorList>
    </citation>
    <scope>NUCLEOTIDE SEQUENCE</scope>
    <source>
        <strain evidence="9">H1576</strain>
    </source>
</reference>
<dbReference type="InterPro" id="IPR036097">
    <property type="entry name" value="HisK_dim/P_sf"/>
</dbReference>
<keyword evidence="3" id="KW-0597">Phosphoprotein</keyword>
<evidence type="ECO:0000256" key="3">
    <source>
        <dbReference type="ARBA" id="ARBA00022553"/>
    </source>
</evidence>
<evidence type="ECO:0000256" key="2">
    <source>
        <dbReference type="ARBA" id="ARBA00012438"/>
    </source>
</evidence>
<dbReference type="InterPro" id="IPR035965">
    <property type="entry name" value="PAS-like_dom_sf"/>
</dbReference>
<feature type="domain" description="PAC" evidence="8">
    <location>
        <begin position="425"/>
        <end position="478"/>
    </location>
</feature>
<gene>
    <name evidence="9" type="ORF">GJV85_07295</name>
</gene>
<dbReference type="SUPFAM" id="SSF47384">
    <property type="entry name" value="Homodimeric domain of signal transducing histidine kinase"/>
    <property type="match status" value="1"/>
</dbReference>
<evidence type="ECO:0000256" key="4">
    <source>
        <dbReference type="ARBA" id="ARBA00022679"/>
    </source>
</evidence>
<dbReference type="CDD" id="cd00082">
    <property type="entry name" value="HisKA"/>
    <property type="match status" value="1"/>
</dbReference>
<keyword evidence="10" id="KW-1185">Reference proteome</keyword>
<proteinExistence type="predicted"/>
<feature type="domain" description="PAS" evidence="7">
    <location>
        <begin position="615"/>
        <end position="657"/>
    </location>
</feature>
<dbReference type="SUPFAM" id="SSF55874">
    <property type="entry name" value="ATPase domain of HSP90 chaperone/DNA topoisomerase II/histidine kinase"/>
    <property type="match status" value="1"/>
</dbReference>
<dbReference type="Pfam" id="PF13426">
    <property type="entry name" value="PAS_9"/>
    <property type="match status" value="1"/>
</dbReference>
<dbReference type="InterPro" id="IPR036890">
    <property type="entry name" value="HATPase_C_sf"/>
</dbReference>
<dbReference type="GO" id="GO:0000155">
    <property type="term" value="F:phosphorelay sensor kinase activity"/>
    <property type="evidence" value="ECO:0007669"/>
    <property type="project" value="InterPro"/>
</dbReference>
<dbReference type="PROSITE" id="PS50112">
    <property type="entry name" value="PAS"/>
    <property type="match status" value="3"/>
</dbReference>
<dbReference type="EC" id="2.7.13.3" evidence="2"/>
<keyword evidence="4" id="KW-0808">Transferase</keyword>
<dbReference type="Gene3D" id="2.10.70.100">
    <property type="match status" value="1"/>
</dbReference>
<dbReference type="PANTHER" id="PTHR43304">
    <property type="entry name" value="PHYTOCHROME-LIKE PROTEIN CPH1"/>
    <property type="match status" value="1"/>
</dbReference>
<dbReference type="CDD" id="cd00130">
    <property type="entry name" value="PAS"/>
    <property type="match status" value="3"/>
</dbReference>
<keyword evidence="5" id="KW-0418">Kinase</keyword>
<dbReference type="PROSITE" id="PS50113">
    <property type="entry name" value="PAC"/>
    <property type="match status" value="3"/>
</dbReference>
<accession>A0A975GCV8</accession>
<dbReference type="InterPro" id="IPR003594">
    <property type="entry name" value="HATPase_dom"/>
</dbReference>
<dbReference type="InterPro" id="IPR000700">
    <property type="entry name" value="PAS-assoc_C"/>
</dbReference>
<feature type="domain" description="Histidine kinase" evidence="6">
    <location>
        <begin position="754"/>
        <end position="969"/>
    </location>
</feature>
<evidence type="ECO:0000259" key="6">
    <source>
        <dbReference type="PROSITE" id="PS50109"/>
    </source>
</evidence>
<dbReference type="InterPro" id="IPR052162">
    <property type="entry name" value="Sensor_kinase/Photoreceptor"/>
</dbReference>
<dbReference type="Gene3D" id="3.30.565.10">
    <property type="entry name" value="Histidine kinase-like ATPase, C-terminal domain"/>
    <property type="match status" value="1"/>
</dbReference>
<dbReference type="NCBIfam" id="TIGR00229">
    <property type="entry name" value="sensory_box"/>
    <property type="match status" value="3"/>
</dbReference>
<dbReference type="RefSeq" id="WP_207560735.1">
    <property type="nucleotide sequence ID" value="NZ_CP046072.1"/>
</dbReference>
<dbReference type="InterPro" id="IPR001610">
    <property type="entry name" value="PAC"/>
</dbReference>
<dbReference type="Pfam" id="PF12729">
    <property type="entry name" value="4HB_MCP_1"/>
    <property type="match status" value="1"/>
</dbReference>
<dbReference type="Pfam" id="PF08448">
    <property type="entry name" value="PAS_4"/>
    <property type="match status" value="2"/>
</dbReference>
<name>A0A975GCV8_9BACT</name>
<dbReference type="InterPro" id="IPR013656">
    <property type="entry name" value="PAS_4"/>
</dbReference>
<feature type="domain" description="PAC" evidence="8">
    <location>
        <begin position="298"/>
        <end position="351"/>
    </location>
</feature>
<dbReference type="Gene3D" id="1.10.287.130">
    <property type="match status" value="1"/>
</dbReference>
<organism evidence="9 10">
    <name type="scientific">Sulfurimonas aquatica</name>
    <dbReference type="NCBI Taxonomy" id="2672570"/>
    <lineage>
        <taxon>Bacteria</taxon>
        <taxon>Pseudomonadati</taxon>
        <taxon>Campylobacterota</taxon>
        <taxon>Epsilonproteobacteria</taxon>
        <taxon>Campylobacterales</taxon>
        <taxon>Sulfurimonadaceae</taxon>
        <taxon>Sulfurimonas</taxon>
    </lineage>
</organism>
<dbReference type="PANTHER" id="PTHR43304:SF1">
    <property type="entry name" value="PAC DOMAIN-CONTAINING PROTEIN"/>
    <property type="match status" value="1"/>
</dbReference>
<dbReference type="SMART" id="SM00387">
    <property type="entry name" value="HATPase_c"/>
    <property type="match status" value="1"/>
</dbReference>
<evidence type="ECO:0000313" key="9">
    <source>
        <dbReference type="EMBL" id="QSZ41917.1"/>
    </source>
</evidence>
<dbReference type="KEGG" id="saqt:GJV85_07295"/>
<comment type="catalytic activity">
    <reaction evidence="1">
        <text>ATP + protein L-histidine = ADP + protein N-phospho-L-histidine.</text>
        <dbReference type="EC" id="2.7.13.3"/>
    </reaction>
</comment>
<dbReference type="Pfam" id="PF02518">
    <property type="entry name" value="HATPase_c"/>
    <property type="match status" value="1"/>
</dbReference>
<dbReference type="EMBL" id="CP046072">
    <property type="protein sequence ID" value="QSZ41917.1"/>
    <property type="molecule type" value="Genomic_DNA"/>
</dbReference>
<evidence type="ECO:0000256" key="1">
    <source>
        <dbReference type="ARBA" id="ARBA00000085"/>
    </source>
</evidence>
<feature type="domain" description="PAS" evidence="7">
    <location>
        <begin position="479"/>
        <end position="524"/>
    </location>
</feature>
<dbReference type="AlphaFoldDB" id="A0A975GCV8"/>
<protein>
    <recommendedName>
        <fullName evidence="2">histidine kinase</fullName>
        <ecNumber evidence="2">2.7.13.3</ecNumber>
    </recommendedName>
</protein>
<dbReference type="Gene3D" id="3.30.450.20">
    <property type="entry name" value="PAS domain"/>
    <property type="match status" value="4"/>
</dbReference>
<evidence type="ECO:0000256" key="5">
    <source>
        <dbReference type="ARBA" id="ARBA00022777"/>
    </source>
</evidence>